<gene>
    <name evidence="2" type="ORF">Vbra_9826</name>
</gene>
<proteinExistence type="predicted"/>
<name>A0A0G4G9U2_VITBC</name>
<feature type="chain" id="PRO_5005190385" evidence="1">
    <location>
        <begin position="22"/>
        <end position="234"/>
    </location>
</feature>
<evidence type="ECO:0000313" key="3">
    <source>
        <dbReference type="Proteomes" id="UP000041254"/>
    </source>
</evidence>
<accession>A0A0G4G9U2</accession>
<organism evidence="2 3">
    <name type="scientific">Vitrella brassicaformis (strain CCMP3155)</name>
    <dbReference type="NCBI Taxonomy" id="1169540"/>
    <lineage>
        <taxon>Eukaryota</taxon>
        <taxon>Sar</taxon>
        <taxon>Alveolata</taxon>
        <taxon>Colpodellida</taxon>
        <taxon>Vitrellaceae</taxon>
        <taxon>Vitrella</taxon>
    </lineage>
</organism>
<dbReference type="Proteomes" id="UP000041254">
    <property type="component" value="Unassembled WGS sequence"/>
</dbReference>
<reference evidence="2 3" key="1">
    <citation type="submission" date="2014-11" db="EMBL/GenBank/DDBJ databases">
        <authorList>
            <person name="Zhu J."/>
            <person name="Qi W."/>
            <person name="Song R."/>
        </authorList>
    </citation>
    <scope>NUCLEOTIDE SEQUENCE [LARGE SCALE GENOMIC DNA]</scope>
</reference>
<dbReference type="AlphaFoldDB" id="A0A0G4G9U2"/>
<keyword evidence="1" id="KW-0732">Signal</keyword>
<sequence>MMMTRCFSLVILVVGLAAVAAQRNSDRQMWVGEGSYGPDCEEGKDCGVDVNGASFLGRTQEIQASEAPTNALHGLPPAFVRSITALTLIEQEVVDLKGMITSSLTMREAALTMQEAALAAIQRAEMHLTGEYGHEEQQQHHGATTDFCNRSTKAFTMKPCGRKDPATGAWVATPEMIGGICNKYHEATGPWGQGFTQECMCSNYGYCEPCHPDKKGFFDDKQGRCPRKKKSYFI</sequence>
<feature type="signal peptide" evidence="1">
    <location>
        <begin position="1"/>
        <end position="21"/>
    </location>
</feature>
<dbReference type="EMBL" id="CDMY01000603">
    <property type="protein sequence ID" value="CEM25787.1"/>
    <property type="molecule type" value="Genomic_DNA"/>
</dbReference>
<evidence type="ECO:0000256" key="1">
    <source>
        <dbReference type="SAM" id="SignalP"/>
    </source>
</evidence>
<dbReference type="InParanoid" id="A0A0G4G9U2"/>
<dbReference type="VEuPathDB" id="CryptoDB:Vbra_9826"/>
<keyword evidence="3" id="KW-1185">Reference proteome</keyword>
<evidence type="ECO:0000313" key="2">
    <source>
        <dbReference type="EMBL" id="CEM25787.1"/>
    </source>
</evidence>
<protein>
    <submittedName>
        <fullName evidence="2">Uncharacterized protein</fullName>
    </submittedName>
</protein>